<dbReference type="InterPro" id="IPR055409">
    <property type="entry name" value="Beta-prop_FAM234A_B"/>
</dbReference>
<dbReference type="EMBL" id="KB744458">
    <property type="protein sequence ID" value="EOA95054.1"/>
    <property type="molecule type" value="Genomic_DNA"/>
</dbReference>
<keyword evidence="3 6" id="KW-1133">Transmembrane helix</keyword>
<feature type="domain" description="FAM234A/B beta-propeller" evidence="7">
    <location>
        <begin position="82"/>
        <end position="562"/>
    </location>
</feature>
<dbReference type="InterPro" id="IPR011047">
    <property type="entry name" value="Quinoprotein_ADH-like_sf"/>
</dbReference>
<dbReference type="GO" id="GO:0009986">
    <property type="term" value="C:cell surface"/>
    <property type="evidence" value="ECO:0007669"/>
    <property type="project" value="TreeGrafter"/>
</dbReference>
<dbReference type="GO" id="GO:0016020">
    <property type="term" value="C:membrane"/>
    <property type="evidence" value="ECO:0007669"/>
    <property type="project" value="UniProtKB-SubCell"/>
</dbReference>
<dbReference type="AlphaFoldDB" id="R0L0V4"/>
<dbReference type="PANTHER" id="PTHR21419:SF7">
    <property type="entry name" value="PROTEIN FAM234A"/>
    <property type="match status" value="1"/>
</dbReference>
<evidence type="ECO:0000256" key="2">
    <source>
        <dbReference type="ARBA" id="ARBA00022692"/>
    </source>
</evidence>
<dbReference type="InterPro" id="IPR015943">
    <property type="entry name" value="WD40/YVTN_repeat-like_dom_sf"/>
</dbReference>
<feature type="transmembrane region" description="Helical" evidence="6">
    <location>
        <begin position="50"/>
        <end position="70"/>
    </location>
</feature>
<keyword evidence="4 6" id="KW-0472">Membrane</keyword>
<name>R0L0V4_ANAPL</name>
<sequence length="565" mass="63146">AMDNKDAEAEIHPLKTEDVKAQENHENFVERRIIIKQSSQLSRLSRWRTAAFFISLFLCLIIVFAFSFIIPCPERPISERTWFQYYENAVAYQFLAIEDVDKDKVQDVIFAFRASNGSSNFNHTCLDEGLPSPCAFLAAVSGKNGTVLWEKPAAKEVEWMQCGIEQLGEASEPGCLVVGKPASLTALNQTGDVQWRHSNDFGANYTVLTPLSVIPDVDSDGVQDLIIFVATGDKIKTFIHSGRNGNEIGSTESHSMGGKAHYISLNVGSSSYFLFYTGNSVYAYSLKELYSAATGMENSLPSLEQDPLWERNIDPTTHRFYLPRHGVTSCSGDIHYLAKIPGASRDNVLVVNSEMATLINPQNLQTLWTLNVSRVMSEPRLGYYKPDVLGVVLESEIGPNRKKVMIVEGGSGAVQWDLKLNSRAESPGLATLSTADHRSTFLIWGEYNVAGNETVESCWLQGSTAPQQKLYLFHPSYTNVLLELRNNTDQIIAFSAALFERSRHACYVLLTGPQPGEEPGLVSLMKRKLKEDVSESKVIWLSQVAVDSEQYIRDRLYRMRFHSRV</sequence>
<reference evidence="9" key="1">
    <citation type="journal article" date="2013" name="Nat. Genet.">
        <title>The duck genome and transcriptome provide insight into an avian influenza virus reservoir species.</title>
        <authorList>
            <person name="Huang Y."/>
            <person name="Li Y."/>
            <person name="Burt D.W."/>
            <person name="Chen H."/>
            <person name="Zhang Y."/>
            <person name="Qian W."/>
            <person name="Kim H."/>
            <person name="Gan S."/>
            <person name="Zhao Y."/>
            <person name="Li J."/>
            <person name="Yi K."/>
            <person name="Feng H."/>
            <person name="Zhu P."/>
            <person name="Li B."/>
            <person name="Liu Q."/>
            <person name="Fairley S."/>
            <person name="Magor K.E."/>
            <person name="Du Z."/>
            <person name="Hu X."/>
            <person name="Goodman L."/>
            <person name="Tafer H."/>
            <person name="Vignal A."/>
            <person name="Lee T."/>
            <person name="Kim K.W."/>
            <person name="Sheng Z."/>
            <person name="An Y."/>
            <person name="Searle S."/>
            <person name="Herrero J."/>
            <person name="Groenen M.A."/>
            <person name="Crooijmans R.P."/>
            <person name="Faraut T."/>
            <person name="Cai Q."/>
            <person name="Webster R.G."/>
            <person name="Aldridge J.R."/>
            <person name="Warren W.C."/>
            <person name="Bartschat S."/>
            <person name="Kehr S."/>
            <person name="Marz M."/>
            <person name="Stadler P.F."/>
            <person name="Smith J."/>
            <person name="Kraus R.H."/>
            <person name="Zhao Y."/>
            <person name="Ren L."/>
            <person name="Fei J."/>
            <person name="Morisson M."/>
            <person name="Kaiser P."/>
            <person name="Griffin D.K."/>
            <person name="Rao M."/>
            <person name="Pitel F."/>
            <person name="Wang J."/>
            <person name="Li N."/>
        </authorList>
    </citation>
    <scope>NUCLEOTIDE SEQUENCE [LARGE SCALE GENOMIC DNA]</scope>
</reference>
<evidence type="ECO:0000313" key="8">
    <source>
        <dbReference type="EMBL" id="EOA95054.1"/>
    </source>
</evidence>
<accession>R0L0V4</accession>
<evidence type="ECO:0000256" key="4">
    <source>
        <dbReference type="ARBA" id="ARBA00023136"/>
    </source>
</evidence>
<protein>
    <submittedName>
        <fullName evidence="8">Protein ITFG3</fullName>
    </submittedName>
</protein>
<keyword evidence="2 6" id="KW-0812">Transmembrane</keyword>
<evidence type="ECO:0000256" key="5">
    <source>
        <dbReference type="ARBA" id="ARBA00025791"/>
    </source>
</evidence>
<dbReference type="SUPFAM" id="SSF50998">
    <property type="entry name" value="Quinoprotein alcohol dehydrogenase-like"/>
    <property type="match status" value="1"/>
</dbReference>
<keyword evidence="9" id="KW-1185">Reference proteome</keyword>
<dbReference type="Gene3D" id="2.130.10.10">
    <property type="entry name" value="YVTN repeat-like/Quinoprotein amine dehydrogenase"/>
    <property type="match status" value="1"/>
</dbReference>
<comment type="similarity">
    <text evidence="5">Belongs to the FAM234 family.</text>
</comment>
<organism evidence="8 9">
    <name type="scientific">Anas platyrhynchos</name>
    <name type="common">Mallard</name>
    <name type="synonym">Anas boschas</name>
    <dbReference type="NCBI Taxonomy" id="8839"/>
    <lineage>
        <taxon>Eukaryota</taxon>
        <taxon>Metazoa</taxon>
        <taxon>Chordata</taxon>
        <taxon>Craniata</taxon>
        <taxon>Vertebrata</taxon>
        <taxon>Euteleostomi</taxon>
        <taxon>Archelosauria</taxon>
        <taxon>Archosauria</taxon>
        <taxon>Dinosauria</taxon>
        <taxon>Saurischia</taxon>
        <taxon>Theropoda</taxon>
        <taxon>Coelurosauria</taxon>
        <taxon>Aves</taxon>
        <taxon>Neognathae</taxon>
        <taxon>Galloanserae</taxon>
        <taxon>Anseriformes</taxon>
        <taxon>Anatidae</taxon>
        <taxon>Anatinae</taxon>
        <taxon>Anas</taxon>
    </lineage>
</organism>
<evidence type="ECO:0000256" key="6">
    <source>
        <dbReference type="SAM" id="Phobius"/>
    </source>
</evidence>
<proteinExistence type="inferred from homology"/>
<gene>
    <name evidence="8" type="ORF">Anapl_06476</name>
</gene>
<dbReference type="Pfam" id="PF23727">
    <property type="entry name" value="Beta-prop_FAM234A_B"/>
    <property type="match status" value="1"/>
</dbReference>
<evidence type="ECO:0000256" key="3">
    <source>
        <dbReference type="ARBA" id="ARBA00022989"/>
    </source>
</evidence>
<feature type="non-terminal residue" evidence="8">
    <location>
        <position position="565"/>
    </location>
</feature>
<evidence type="ECO:0000313" key="9">
    <source>
        <dbReference type="Proteomes" id="UP000296049"/>
    </source>
</evidence>
<feature type="non-terminal residue" evidence="8">
    <location>
        <position position="1"/>
    </location>
</feature>
<evidence type="ECO:0000256" key="1">
    <source>
        <dbReference type="ARBA" id="ARBA00004167"/>
    </source>
</evidence>
<dbReference type="Proteomes" id="UP000296049">
    <property type="component" value="Unassembled WGS sequence"/>
</dbReference>
<comment type="subcellular location">
    <subcellularLocation>
        <location evidence="1">Membrane</location>
        <topology evidence="1">Single-pass membrane protein</topology>
    </subcellularLocation>
</comment>
<dbReference type="InterPro" id="IPR045232">
    <property type="entry name" value="FAM234"/>
</dbReference>
<dbReference type="PANTHER" id="PTHR21419">
    <property type="match status" value="1"/>
</dbReference>
<evidence type="ECO:0000259" key="7">
    <source>
        <dbReference type="Pfam" id="PF23727"/>
    </source>
</evidence>